<feature type="domain" description="Large ribosomal subunit protein uL4 C-terminal" evidence="5">
    <location>
        <begin position="57"/>
        <end position="79"/>
    </location>
</feature>
<organism evidence="6 7">
    <name type="scientific">Flemingia macrophylla</name>
    <dbReference type="NCBI Taxonomy" id="520843"/>
    <lineage>
        <taxon>Eukaryota</taxon>
        <taxon>Viridiplantae</taxon>
        <taxon>Streptophyta</taxon>
        <taxon>Embryophyta</taxon>
        <taxon>Tracheophyta</taxon>
        <taxon>Spermatophyta</taxon>
        <taxon>Magnoliopsida</taxon>
        <taxon>eudicotyledons</taxon>
        <taxon>Gunneridae</taxon>
        <taxon>Pentapetalae</taxon>
        <taxon>rosids</taxon>
        <taxon>fabids</taxon>
        <taxon>Fabales</taxon>
        <taxon>Fabaceae</taxon>
        <taxon>Papilionoideae</taxon>
        <taxon>50 kb inversion clade</taxon>
        <taxon>NPAAA clade</taxon>
        <taxon>indigoferoid/millettioid clade</taxon>
        <taxon>Phaseoleae</taxon>
        <taxon>Flemingia</taxon>
    </lineage>
</organism>
<evidence type="ECO:0000259" key="5">
    <source>
        <dbReference type="Pfam" id="PF14374"/>
    </source>
</evidence>
<protein>
    <recommendedName>
        <fullName evidence="5">Large ribosomal subunit protein uL4 C-terminal domain-containing protein</fullName>
    </recommendedName>
</protein>
<dbReference type="AlphaFoldDB" id="A0ABD1LVU2"/>
<reference evidence="6 7" key="1">
    <citation type="submission" date="2024-08" db="EMBL/GenBank/DDBJ databases">
        <title>Insights into the chromosomal genome structure of Flemingia macrophylla.</title>
        <authorList>
            <person name="Ding Y."/>
            <person name="Zhao Y."/>
            <person name="Bi W."/>
            <person name="Wu M."/>
            <person name="Zhao G."/>
            <person name="Gong Y."/>
            <person name="Li W."/>
            <person name="Zhang P."/>
        </authorList>
    </citation>
    <scope>NUCLEOTIDE SEQUENCE [LARGE SCALE GENOMIC DNA]</scope>
    <source>
        <strain evidence="6">DYQJB</strain>
        <tissue evidence="6">Leaf</tissue>
    </source>
</reference>
<comment type="caution">
    <text evidence="6">The sequence shown here is derived from an EMBL/GenBank/DDBJ whole genome shotgun (WGS) entry which is preliminary data.</text>
</comment>
<dbReference type="InterPro" id="IPR023574">
    <property type="entry name" value="Ribosomal_uL4_dom_sf"/>
</dbReference>
<keyword evidence="2" id="KW-0689">Ribosomal protein</keyword>
<feature type="region of interest" description="Disordered" evidence="4">
    <location>
        <begin position="82"/>
        <end position="136"/>
    </location>
</feature>
<evidence type="ECO:0000256" key="2">
    <source>
        <dbReference type="ARBA" id="ARBA00022980"/>
    </source>
</evidence>
<comment type="similarity">
    <text evidence="1">Belongs to the universal ribosomal protein uL4 family.</text>
</comment>
<dbReference type="InterPro" id="IPR025755">
    <property type="entry name" value="Ribos_uL4_C_dom"/>
</dbReference>
<name>A0ABD1LVU2_9FABA</name>
<gene>
    <name evidence="6" type="ORF">Fmac_021068</name>
</gene>
<dbReference type="EMBL" id="JBGMDY010000007">
    <property type="protein sequence ID" value="KAL2327641.1"/>
    <property type="molecule type" value="Genomic_DNA"/>
</dbReference>
<dbReference type="PANTHER" id="PTHR19431">
    <property type="entry name" value="60S RIBOSOMAL PROTEIN L4"/>
    <property type="match status" value="1"/>
</dbReference>
<evidence type="ECO:0000256" key="3">
    <source>
        <dbReference type="ARBA" id="ARBA00023274"/>
    </source>
</evidence>
<dbReference type="Gene3D" id="3.40.1370.10">
    <property type="match status" value="1"/>
</dbReference>
<feature type="compositionally biased region" description="Basic and acidic residues" evidence="4">
    <location>
        <begin position="82"/>
        <end position="106"/>
    </location>
</feature>
<evidence type="ECO:0000256" key="1">
    <source>
        <dbReference type="ARBA" id="ARBA00010528"/>
    </source>
</evidence>
<evidence type="ECO:0000256" key="4">
    <source>
        <dbReference type="SAM" id="MobiDB-lite"/>
    </source>
</evidence>
<evidence type="ECO:0000313" key="7">
    <source>
        <dbReference type="Proteomes" id="UP001603857"/>
    </source>
</evidence>
<dbReference type="Pfam" id="PF14374">
    <property type="entry name" value="Ribos_L4_asso_C"/>
    <property type="match status" value="1"/>
</dbReference>
<proteinExistence type="inferred from homology"/>
<sequence length="136" mass="15443">MLNRQYISRKGPLIVYKTKGAKVVKAFRNGPSIETKSAFEKLDSVCGSFDKPYEKKKGYVLPRLKMMNSDLTRIINSDEHVRDRGATEIARGEREGEGTGERSLDQRKKRKGNRMMNSKQNEGSKDIVSIANYDTP</sequence>
<dbReference type="InterPro" id="IPR045240">
    <property type="entry name" value="Ribosomal_uL4_euk/arch"/>
</dbReference>
<keyword evidence="7" id="KW-1185">Reference proteome</keyword>
<evidence type="ECO:0000313" key="6">
    <source>
        <dbReference type="EMBL" id="KAL2327641.1"/>
    </source>
</evidence>
<accession>A0ABD1LVU2</accession>
<dbReference type="GO" id="GO:1990904">
    <property type="term" value="C:ribonucleoprotein complex"/>
    <property type="evidence" value="ECO:0007669"/>
    <property type="project" value="UniProtKB-KW"/>
</dbReference>
<dbReference type="Proteomes" id="UP001603857">
    <property type="component" value="Unassembled WGS sequence"/>
</dbReference>
<dbReference type="GO" id="GO:0005840">
    <property type="term" value="C:ribosome"/>
    <property type="evidence" value="ECO:0007669"/>
    <property type="project" value="UniProtKB-KW"/>
</dbReference>
<keyword evidence="3" id="KW-0687">Ribonucleoprotein</keyword>